<comment type="caution">
    <text evidence="2">The sequence shown here is derived from an EMBL/GenBank/DDBJ whole genome shotgun (WGS) entry which is preliminary data.</text>
</comment>
<evidence type="ECO:0000313" key="3">
    <source>
        <dbReference type="Proteomes" id="UP000179807"/>
    </source>
</evidence>
<dbReference type="EMBL" id="MLAK01001084">
    <property type="protein sequence ID" value="OHS97933.1"/>
    <property type="molecule type" value="Genomic_DNA"/>
</dbReference>
<dbReference type="InterPro" id="IPR036770">
    <property type="entry name" value="Ankyrin_rpt-contain_sf"/>
</dbReference>
<dbReference type="VEuPathDB" id="TrichDB:TRFO_35726"/>
<dbReference type="Proteomes" id="UP000179807">
    <property type="component" value="Unassembled WGS sequence"/>
</dbReference>
<dbReference type="Gene3D" id="1.25.40.20">
    <property type="entry name" value="Ankyrin repeat-containing domain"/>
    <property type="match status" value="3"/>
</dbReference>
<evidence type="ECO:0000313" key="2">
    <source>
        <dbReference type="EMBL" id="OHS97933.1"/>
    </source>
</evidence>
<dbReference type="Pfam" id="PF12796">
    <property type="entry name" value="Ank_2"/>
    <property type="match status" value="1"/>
</dbReference>
<dbReference type="GeneID" id="94845126"/>
<dbReference type="OrthoDB" id="20872at2759"/>
<dbReference type="PANTHER" id="PTHR24159:SF5">
    <property type="entry name" value="ANK_REP_REGION DOMAIN-CONTAINING PROTEIN"/>
    <property type="match status" value="1"/>
</dbReference>
<dbReference type="SMART" id="SM00248">
    <property type="entry name" value="ANK"/>
    <property type="match status" value="7"/>
</dbReference>
<sequence>MYQLQFATPDIKLSIKGKIFETNKEALCNSSGYFLNYFQKTSDSSNYYDLSAESIFNSEENDNSFDEQLIIQIFSGKKIIYSEENFDTISSIAADFQMEKLLNSIQRYSEYLDYILLNDEIQYDFMNELCLCELYLYNLNKSNFDDTICSAQRFIETVSFELFCDQIFMCYISRQNDLDLYLDFINKLGIHKEFSRIVLKFHRLSKGYGSYYQRTNYFFNSNVKHICFLFVKENIYEPDDFDHYDIVDFEHIASEQVPNEPLFDIIMDDDIEALQRMSCNEDFDFDDIFRFSDNSIFSILNNQSLIVASAFFGSIKCFRFLLINNANLPQNIPKYAIAGGNLEIVRICVQNNLIFDNDCLKSAIIYKHFEIFKWLVEQEVFSFRIKENLDLCLIYHNYNTFYYLFQRNETNLYAFRSSAILSNNKLYLDNIPGNFVIDPKDHDIMSILHTLMANDDPEFFLFILSKMKGRYSFDHIISSIPRKNLITIISNVLENKNIKISSYKEISRRLIEYNEIEFFKEKIAPLLKKVSNINFILEILLKFNQNELFYYFFNNYTNIDFSLSLCKSVIKYRDDLDLIKLIYSKMKENEKEKLNNGNFLIIVMNFYRVNIVKFLLEEVKIKVTTEIFLNSVNSTFEIFSLIFQSKGQIPINVKLHGHESLLFNAISNVKKEESEKIITFLLNLPDIDKNIKGYNETTPFLYSCQMKSSTFKLFYNDQDVDINARNGDGKNALVSASGNPDIINYFLTHPSNRFTYTTNDIILCIKENYSSFSCFKDKLNEYNFSDNDICEIFREACSNNDENTVQSLLSNEKYHIDVNYGNVTPLILAISNNHLNIVKLLINHPDILLNKTVERFYFQYFYLTDVTPLFFAVVLSSVDLLNLLLTVQNKIDSGIMSKHEYIGRYFCKFIEMHANSLCCI</sequence>
<accession>A0A1J4JK45</accession>
<feature type="domain" description="BTB" evidence="1">
    <location>
        <begin position="9"/>
        <end position="82"/>
    </location>
</feature>
<gene>
    <name evidence="2" type="ORF">TRFO_35726</name>
</gene>
<protein>
    <recommendedName>
        <fullName evidence="1">BTB domain-containing protein</fullName>
    </recommendedName>
</protein>
<reference evidence="2" key="1">
    <citation type="submission" date="2016-10" db="EMBL/GenBank/DDBJ databases">
        <authorList>
            <person name="Benchimol M."/>
            <person name="Almeida L.G."/>
            <person name="Vasconcelos A.T."/>
            <person name="Perreira-Neves A."/>
            <person name="Rosa I.A."/>
            <person name="Tasca T."/>
            <person name="Bogo M.R."/>
            <person name="de Souza W."/>
        </authorList>
    </citation>
    <scope>NUCLEOTIDE SEQUENCE [LARGE SCALE GENOMIC DNA]</scope>
    <source>
        <strain evidence="2">K</strain>
    </source>
</reference>
<keyword evidence="3" id="KW-1185">Reference proteome</keyword>
<dbReference type="SUPFAM" id="SSF48403">
    <property type="entry name" value="Ankyrin repeat"/>
    <property type="match status" value="2"/>
</dbReference>
<name>A0A1J4JK45_9EUKA</name>
<dbReference type="PANTHER" id="PTHR24159">
    <property type="match status" value="1"/>
</dbReference>
<dbReference type="InterPro" id="IPR020683">
    <property type="entry name" value="DUF3447"/>
</dbReference>
<evidence type="ECO:0000259" key="1">
    <source>
        <dbReference type="PROSITE" id="PS50097"/>
    </source>
</evidence>
<dbReference type="AlphaFoldDB" id="A0A1J4JK45"/>
<proteinExistence type="predicted"/>
<dbReference type="InterPro" id="IPR000210">
    <property type="entry name" value="BTB/POZ_dom"/>
</dbReference>
<organism evidence="2 3">
    <name type="scientific">Tritrichomonas foetus</name>
    <dbReference type="NCBI Taxonomy" id="1144522"/>
    <lineage>
        <taxon>Eukaryota</taxon>
        <taxon>Metamonada</taxon>
        <taxon>Parabasalia</taxon>
        <taxon>Tritrichomonadida</taxon>
        <taxon>Tritrichomonadidae</taxon>
        <taxon>Tritrichomonas</taxon>
    </lineage>
</organism>
<dbReference type="PROSITE" id="PS50097">
    <property type="entry name" value="BTB"/>
    <property type="match status" value="1"/>
</dbReference>
<dbReference type="RefSeq" id="XP_068351070.1">
    <property type="nucleotide sequence ID" value="XM_068510422.1"/>
</dbReference>
<dbReference type="InterPro" id="IPR002110">
    <property type="entry name" value="Ankyrin_rpt"/>
</dbReference>
<dbReference type="SMART" id="SM00225">
    <property type="entry name" value="BTB"/>
    <property type="match status" value="1"/>
</dbReference>
<dbReference type="Pfam" id="PF11929">
    <property type="entry name" value="DUF3447"/>
    <property type="match status" value="1"/>
</dbReference>